<organism evidence="2">
    <name type="scientific">Oryza barthii</name>
    <dbReference type="NCBI Taxonomy" id="65489"/>
    <lineage>
        <taxon>Eukaryota</taxon>
        <taxon>Viridiplantae</taxon>
        <taxon>Streptophyta</taxon>
        <taxon>Embryophyta</taxon>
        <taxon>Tracheophyta</taxon>
        <taxon>Spermatophyta</taxon>
        <taxon>Magnoliopsida</taxon>
        <taxon>Liliopsida</taxon>
        <taxon>Poales</taxon>
        <taxon>Poaceae</taxon>
        <taxon>BOP clade</taxon>
        <taxon>Oryzoideae</taxon>
        <taxon>Oryzeae</taxon>
        <taxon>Oryzinae</taxon>
        <taxon>Oryza</taxon>
    </lineage>
</organism>
<dbReference type="AlphaFoldDB" id="A0A0D3FWB8"/>
<dbReference type="Proteomes" id="UP000026960">
    <property type="component" value="Chromosome 4"/>
</dbReference>
<keyword evidence="3" id="KW-1185">Reference proteome</keyword>
<dbReference type="InterPro" id="IPR044951">
    <property type="entry name" value="SPC24-like"/>
</dbReference>
<reference evidence="2" key="1">
    <citation type="journal article" date="2009" name="Rice">
        <title>De Novo Next Generation Sequencing of Plant Genomes.</title>
        <authorList>
            <person name="Rounsley S."/>
            <person name="Marri P.R."/>
            <person name="Yu Y."/>
            <person name="He R."/>
            <person name="Sisneros N."/>
            <person name="Goicoechea J.L."/>
            <person name="Lee S.J."/>
            <person name="Angelova A."/>
            <person name="Kudrna D."/>
            <person name="Luo M."/>
            <person name="Affourtit J."/>
            <person name="Desany B."/>
            <person name="Knight J."/>
            <person name="Niazi F."/>
            <person name="Egholm M."/>
            <person name="Wing R.A."/>
        </authorList>
    </citation>
    <scope>NUCLEOTIDE SEQUENCE [LARGE SCALE GENOMIC DNA]</scope>
    <source>
        <strain evidence="2">cv. IRGC 105608</strain>
    </source>
</reference>
<evidence type="ECO:0000256" key="1">
    <source>
        <dbReference type="SAM" id="Coils"/>
    </source>
</evidence>
<evidence type="ECO:0000313" key="3">
    <source>
        <dbReference type="Proteomes" id="UP000026960"/>
    </source>
</evidence>
<dbReference type="Gramene" id="OBART04G13990.1">
    <property type="protein sequence ID" value="OBART04G13990.1"/>
    <property type="gene ID" value="OBART04G13990"/>
</dbReference>
<accession>A0A0D3FWB8</accession>
<protein>
    <submittedName>
        <fullName evidence="2">Uncharacterized protein</fullName>
    </submittedName>
</protein>
<dbReference type="PaxDb" id="65489-OBART04G13990.1"/>
<sequence length="148" mass="16792">MAAEAGMRVNVASLLALGDDTVELLGERKDGEALAQACAGARMLRSACRSESDDLEVQMKVRDELDNLDSQRDSIEQRKEALRKMEKEMMKAQNMLSMCVSVTKIMPNFEDKDKISDIVDKNMKKLERFEFDKTTPPVDICNNLWKMV</sequence>
<evidence type="ECO:0000313" key="2">
    <source>
        <dbReference type="EnsemblPlants" id="OBART04G13990.1"/>
    </source>
</evidence>
<proteinExistence type="predicted"/>
<dbReference type="eggNOG" id="ENOG502S0WN">
    <property type="taxonomic scope" value="Eukaryota"/>
</dbReference>
<feature type="coiled-coil region" evidence="1">
    <location>
        <begin position="58"/>
        <end position="95"/>
    </location>
</feature>
<dbReference type="PANTHER" id="PTHR35730">
    <property type="entry name" value="KINETOCHORE PROTEIN SPC24 HOMOLOG-RELATED"/>
    <property type="match status" value="1"/>
</dbReference>
<dbReference type="STRING" id="65489.A0A0D3FWB8"/>
<dbReference type="HOGENOM" id="CLU_117840_0_0_1"/>
<keyword evidence="1" id="KW-0175">Coiled coil</keyword>
<dbReference type="GO" id="GO:0051983">
    <property type="term" value="P:regulation of chromosome segregation"/>
    <property type="evidence" value="ECO:0007669"/>
    <property type="project" value="InterPro"/>
</dbReference>
<dbReference type="EnsemblPlants" id="OBART04G13990.1">
    <property type="protein sequence ID" value="OBART04G13990.1"/>
    <property type="gene ID" value="OBART04G13990"/>
</dbReference>
<name>A0A0D3FWB8_9ORYZ</name>
<dbReference type="PANTHER" id="PTHR35730:SF2">
    <property type="entry name" value="KINETOCHORE PROTEIN SPC24 HOMOLOG-RELATED"/>
    <property type="match status" value="1"/>
</dbReference>
<reference evidence="2" key="2">
    <citation type="submission" date="2015-03" db="UniProtKB">
        <authorList>
            <consortium name="EnsemblPlants"/>
        </authorList>
    </citation>
    <scope>IDENTIFICATION</scope>
</reference>